<sequence length="509" mass="55502">MTEHFDAEIAIIGYGPSGVVAANALGAHGVSAIAFERDRDIHPRARAVTVNDWTMRIFQALGMDEILKKDMDPMRALRWITYDGEVLLGVGFPPSTLGGGTRFYSIYQPVMEAALRACAERFADRIEVRYGAEVVALAQDATGVTVTSRDTATGAETSVRVRYALACDGGSSPTRALVGARLEGGTLDTTWLVVDCRVKRWWPDRNLLTFWCDPDRPVVDIALARGNHRWELPLRPEETPADFPTSAEVWPLLKNLGITEDDVEIHQHAFYKHHSRMVDRWRTGRVFLVGDAAHLMAPWAGSGMQSGMRDAHDISWKLARVLRGDLPEAFLDTYEAERRPNVAGFIEMSEELGRIVRLEGDGAAQPAPPEGEDAPEPPLIQPPVLTAGWLRGPLGDGVVGRMLPQPAAADPRGRVAPLDDLLGDGFVLLGDDVDPRELLDPAERAGWDALGARYLAVRPVGKGTETEAEIVDLDGVLGAWLRGFGVRAVAVRPDRFVAACDLHGLAVPA</sequence>
<evidence type="ECO:0000259" key="2">
    <source>
        <dbReference type="Pfam" id="PF01494"/>
    </source>
</evidence>
<dbReference type="PANTHER" id="PTHR43476:SF3">
    <property type="entry name" value="FAD-BINDING MONOOXYGENASE"/>
    <property type="match status" value="1"/>
</dbReference>
<dbReference type="PANTHER" id="PTHR43476">
    <property type="entry name" value="3-(3-HYDROXY-PHENYL)PROPIONATE/3-HYDROXYCINNAMIC ACID HYDROXYLASE"/>
    <property type="match status" value="1"/>
</dbReference>
<dbReference type="OrthoDB" id="8670884at2"/>
<dbReference type="GO" id="GO:0019622">
    <property type="term" value="P:3-(3-hydroxy)phenylpropionate catabolic process"/>
    <property type="evidence" value="ECO:0007669"/>
    <property type="project" value="TreeGrafter"/>
</dbReference>
<dbReference type="Gene3D" id="3.50.50.60">
    <property type="entry name" value="FAD/NAD(P)-binding domain"/>
    <property type="match status" value="1"/>
</dbReference>
<dbReference type="RefSeq" id="WP_123666693.1">
    <property type="nucleotide sequence ID" value="NZ_RJKE01000001.1"/>
</dbReference>
<name>A0A3N1D1J3_9ACTN</name>
<keyword evidence="1" id="KW-0560">Oxidoreductase</keyword>
<dbReference type="EMBL" id="RJKE01000001">
    <property type="protein sequence ID" value="ROO87407.1"/>
    <property type="molecule type" value="Genomic_DNA"/>
</dbReference>
<dbReference type="GO" id="GO:0008688">
    <property type="term" value="F:3-(3-hydroxyphenyl)propionate hydroxylase activity"/>
    <property type="evidence" value="ECO:0007669"/>
    <property type="project" value="TreeGrafter"/>
</dbReference>
<dbReference type="Proteomes" id="UP000272400">
    <property type="component" value="Unassembled WGS sequence"/>
</dbReference>
<evidence type="ECO:0000256" key="1">
    <source>
        <dbReference type="ARBA" id="ARBA00023002"/>
    </source>
</evidence>
<accession>A0A3N1D1J3</accession>
<protein>
    <submittedName>
        <fullName evidence="3">3-(3-hydroxy-phenyl)propionate hydroxylase</fullName>
    </submittedName>
</protein>
<dbReference type="NCBIfam" id="NF004829">
    <property type="entry name" value="PRK06183.1-3"/>
    <property type="match status" value="1"/>
</dbReference>
<dbReference type="GO" id="GO:0071949">
    <property type="term" value="F:FAD binding"/>
    <property type="evidence" value="ECO:0007669"/>
    <property type="project" value="InterPro"/>
</dbReference>
<dbReference type="PRINTS" id="PR00420">
    <property type="entry name" value="RNGMNOXGNASE"/>
</dbReference>
<feature type="domain" description="FAD-binding" evidence="2">
    <location>
        <begin position="7"/>
        <end position="345"/>
    </location>
</feature>
<dbReference type="Gene3D" id="3.30.9.10">
    <property type="entry name" value="D-Amino Acid Oxidase, subunit A, domain 2"/>
    <property type="match status" value="1"/>
</dbReference>
<dbReference type="InterPro" id="IPR036188">
    <property type="entry name" value="FAD/NAD-bd_sf"/>
</dbReference>
<dbReference type="Pfam" id="PF01494">
    <property type="entry name" value="FAD_binding_3"/>
    <property type="match status" value="1"/>
</dbReference>
<dbReference type="AlphaFoldDB" id="A0A3N1D1J3"/>
<organism evidence="3 4">
    <name type="scientific">Actinocorallia herbida</name>
    <dbReference type="NCBI Taxonomy" id="58109"/>
    <lineage>
        <taxon>Bacteria</taxon>
        <taxon>Bacillati</taxon>
        <taxon>Actinomycetota</taxon>
        <taxon>Actinomycetes</taxon>
        <taxon>Streptosporangiales</taxon>
        <taxon>Thermomonosporaceae</taxon>
        <taxon>Actinocorallia</taxon>
    </lineage>
</organism>
<evidence type="ECO:0000313" key="4">
    <source>
        <dbReference type="Proteomes" id="UP000272400"/>
    </source>
</evidence>
<gene>
    <name evidence="3" type="ORF">EDD29_5014</name>
</gene>
<keyword evidence="4" id="KW-1185">Reference proteome</keyword>
<dbReference type="InterPro" id="IPR050631">
    <property type="entry name" value="PheA/TfdB_FAD_monoxygenase"/>
</dbReference>
<dbReference type="SUPFAM" id="SSF51905">
    <property type="entry name" value="FAD/NAD(P)-binding domain"/>
    <property type="match status" value="1"/>
</dbReference>
<evidence type="ECO:0000313" key="3">
    <source>
        <dbReference type="EMBL" id="ROO87407.1"/>
    </source>
</evidence>
<dbReference type="InterPro" id="IPR002938">
    <property type="entry name" value="FAD-bd"/>
</dbReference>
<reference evidence="3 4" key="1">
    <citation type="submission" date="2018-11" db="EMBL/GenBank/DDBJ databases">
        <title>Sequencing the genomes of 1000 actinobacteria strains.</title>
        <authorList>
            <person name="Klenk H.-P."/>
        </authorList>
    </citation>
    <scope>NUCLEOTIDE SEQUENCE [LARGE SCALE GENOMIC DNA]</scope>
    <source>
        <strain evidence="3 4">DSM 44254</strain>
    </source>
</reference>
<comment type="caution">
    <text evidence="3">The sequence shown here is derived from an EMBL/GenBank/DDBJ whole genome shotgun (WGS) entry which is preliminary data.</text>
</comment>
<proteinExistence type="predicted"/>